<name>A0ABT4AJP1_9BACT</name>
<feature type="compositionally biased region" description="Low complexity" evidence="2">
    <location>
        <begin position="1752"/>
        <end position="1762"/>
    </location>
</feature>
<evidence type="ECO:0000259" key="4">
    <source>
        <dbReference type="Pfam" id="PF13290"/>
    </source>
</evidence>
<feature type="domain" description="GH29D-like beta-sandwich" evidence="4">
    <location>
        <begin position="1080"/>
        <end position="1151"/>
    </location>
</feature>
<feature type="chain" id="PRO_5046625704" evidence="3">
    <location>
        <begin position="24"/>
        <end position="1768"/>
    </location>
</feature>
<protein>
    <submittedName>
        <fullName evidence="6">Chitobiase/beta-hexosaminidase C-terminal domain-containing protein</fullName>
    </submittedName>
</protein>
<feature type="domain" description="GH29D-like beta-sandwich" evidence="4">
    <location>
        <begin position="476"/>
        <end position="546"/>
    </location>
</feature>
<feature type="domain" description="GH29D-like beta-sandwich" evidence="4">
    <location>
        <begin position="820"/>
        <end position="891"/>
    </location>
</feature>
<accession>A0ABT4AJP1</accession>
<dbReference type="Gene3D" id="3.30.1920.20">
    <property type="match status" value="4"/>
</dbReference>
<dbReference type="Pfam" id="PF26342">
    <property type="entry name" value="TP_1001_2nd"/>
    <property type="match status" value="1"/>
</dbReference>
<organism evidence="6 7">
    <name type="scientific">Archangium lansingense</name>
    <dbReference type="NCBI Taxonomy" id="2995310"/>
    <lineage>
        <taxon>Bacteria</taxon>
        <taxon>Pseudomonadati</taxon>
        <taxon>Myxococcota</taxon>
        <taxon>Myxococcia</taxon>
        <taxon>Myxococcales</taxon>
        <taxon>Cystobacterineae</taxon>
        <taxon>Archangiaceae</taxon>
        <taxon>Archangium</taxon>
    </lineage>
</organism>
<feature type="domain" description="GH29D-like beta-sandwich" evidence="4">
    <location>
        <begin position="562"/>
        <end position="632"/>
    </location>
</feature>
<feature type="domain" description="GH29D-like beta-sandwich" evidence="4">
    <location>
        <begin position="734"/>
        <end position="802"/>
    </location>
</feature>
<evidence type="ECO:0000256" key="1">
    <source>
        <dbReference type="ARBA" id="ARBA00022729"/>
    </source>
</evidence>
<dbReference type="Proteomes" id="UP001207654">
    <property type="component" value="Unassembled WGS sequence"/>
</dbReference>
<dbReference type="RefSeq" id="WP_267540500.1">
    <property type="nucleotide sequence ID" value="NZ_JAPNKA010000001.1"/>
</dbReference>
<proteinExistence type="predicted"/>
<feature type="domain" description="GH29D-like beta-sandwich" evidence="4">
    <location>
        <begin position="1167"/>
        <end position="1235"/>
    </location>
</feature>
<dbReference type="InterPro" id="IPR058683">
    <property type="entry name" value="TP_1001-like_C"/>
</dbReference>
<comment type="caution">
    <text evidence="6">The sequence shown here is derived from an EMBL/GenBank/DDBJ whole genome shotgun (WGS) entry which is preliminary data.</text>
</comment>
<dbReference type="EMBL" id="JAPNKA010000001">
    <property type="protein sequence ID" value="MCY1081917.1"/>
    <property type="molecule type" value="Genomic_DNA"/>
</dbReference>
<dbReference type="Gene3D" id="2.60.40.1220">
    <property type="match status" value="1"/>
</dbReference>
<keyword evidence="1 3" id="KW-0732">Signal</keyword>
<feature type="region of interest" description="Disordered" evidence="2">
    <location>
        <begin position="25"/>
        <end position="49"/>
    </location>
</feature>
<evidence type="ECO:0000256" key="3">
    <source>
        <dbReference type="SAM" id="SignalP"/>
    </source>
</evidence>
<feature type="domain" description="GH29D-like beta-sandwich" evidence="4">
    <location>
        <begin position="390"/>
        <end position="460"/>
    </location>
</feature>
<evidence type="ECO:0000313" key="6">
    <source>
        <dbReference type="EMBL" id="MCY1081917.1"/>
    </source>
</evidence>
<feature type="domain" description="GH29D-like beta-sandwich" evidence="4">
    <location>
        <begin position="46"/>
        <end position="113"/>
    </location>
</feature>
<feature type="domain" description="GH29D-like beta-sandwich" evidence="4">
    <location>
        <begin position="132"/>
        <end position="202"/>
    </location>
</feature>
<keyword evidence="7" id="KW-1185">Reference proteome</keyword>
<feature type="region of interest" description="Disordered" evidence="2">
    <location>
        <begin position="1745"/>
        <end position="1768"/>
    </location>
</feature>
<sequence>MTPISSWSSRLVLALLALQFASACDPNPPPVTPPADTTPPSTRISPQGGTFKESVSVTLLCDDGTGSGCDATYYTTDGSAPSTSSTRYSAPVALTQNGTVKFFSVDKSGNAESAQSQAFVVDSAPPTTTATPAGGAYNAPQSVALACDDGTGSGCATTHYTTDGSEPTTSSPTYTTAISITATTTLKFFSVDKLGISEPVHTETYTLETDAPTTTATPAGGLYNTHQSVVLSCNDGTGSGCAATHYTLDGSTPTTSSPVYSAALSLTANTTLKFFSVDQAGNAEAVRTETYNIDTAAPITTATPAGGLFNVSQSVVLSCNDGTGSGCTATHYTLDGSTPTTSSPTYTAALSITTTTTVKFFSVDQAGNSEAVRTETYNIDTVAPTTTATPAGGLYNAHQSVVLACTDGSGSGCAATHYTLDGSTPTTSSPVYSAALSLTANTTLKFFSVDRAGNAEAVHTETYNIDTAAPTTTATPAGGLFNAHQSVVLACTDGSGSGCAATHYTLDGSTPTTSSPVYSAALSLTANTTLKFFSVDRAGNAGAVRTETYEIDTAAPTTTATPAGGLFNASQSVVLACTDGSGSGCAATHYTLDGSTPTTSSPTYSAALSLTANTTVKFFSVDRAGNAEAIHTETYEIDTAAPTTTATPAGGLFNAHQSVVLACTDGSGSGCAATYYTLDGSTPTTSSPVYSAALSLTANTTVKFFSVDTAGNAEAIHTETYEIDTAAPTTTATPAAGTYGGSQSVVLACNDGTGSGCTATYYTTDGSTPTTSSPVYSAALSITADTTVQFFSVDTAGNAEAVQVAAYVIDTSAPSVSAAPLGGTYRTAQSVVLSCTDGSSGNSCSAIYYTTDGSTPSASSATYSSPISVTANITLKFYAVDSVGNASSVRTETYTIDTVAPTSSAIPFGGSYGGTQSVTLLCTDGSGTGCTATHFTVDGSTPTRSSSKYTAPLTIAANTTLKFFSVDAAGNDESVHTETYVIDTVKPTVAAAPAGGLYTTAQNVTLTCTDNASGSGCASIHYTLDGSAPTTGSATYTAPIAISADTTLKFLAVDKVGNVSTTHTEVYDFDTVAPTTSATPAGGTYRTAQSVTLACTDDTGGSGCANTYYTRDGSTPTTGSTRYTAAISISATTSLKFFSVDTAGNAEAVKTVTYVIDTVAPTTTATPKGGTYASAQSVTLACSDSNTGCAATYYTLDGSEPTTGSTRYTAAIAISATTSLRFFSVDVAGNAEAVKPETYNFINPADISANIAAIRSQPDGAINQPVTYALVTYTKPLTGTAANDPAGFFIQGEKNGPAVFVAVDPATLTPVPAVGDRVTFFATERATSGGMVRVTKIDTTSFTVHSTGESVDFLRNDVSNVDLATNGGADYESELITLSGTVSSAFVAASTGNVSASIVTLGNTANSNGLKLRITNAVQDALDVVQNCSVTTNAPMWRFVNATNNQAQPSAWATSDLTVHSCPAPKVTSATATSSTSVVVNFDRHVDPASVLANGSQFAINNGLVASAATVTGRQVQLTTSTQVGGTGYTVTAASSVKDTAGGGVDAAANNASFNGYRVPARLLINEMNPNISGGKDLIELLVVQAGTVENMTLVADGTSTPLATLPNISVAAGDIIVVHLTPAAGDLSETTGKAQYPATYNYDTAWDVVGSATGLGVNSNRVIRMKDATGNTQDAVPFVAPGQTVTQYPGQLQAIQAEGLWLPANCGGALCTYTTAPTAVEVGVIWSGLASSTTGKSMQRLAGGVDTNQASDWSSSSTSSSFGLPNP</sequence>
<dbReference type="InterPro" id="IPR059177">
    <property type="entry name" value="GH29D-like_dom"/>
</dbReference>
<feature type="domain" description="TP-1001-like C-terminal" evidence="5">
    <location>
        <begin position="1561"/>
        <end position="1755"/>
    </location>
</feature>
<feature type="domain" description="GH29D-like beta-sandwich" evidence="4">
    <location>
        <begin position="648"/>
        <end position="718"/>
    </location>
</feature>
<dbReference type="InterPro" id="IPR014755">
    <property type="entry name" value="Cu-Rt/internalin_Ig-like"/>
</dbReference>
<reference evidence="6 7" key="1">
    <citation type="submission" date="2022-11" db="EMBL/GenBank/DDBJ databases">
        <title>Minimal conservation of predation-associated metabolite biosynthetic gene clusters underscores biosynthetic potential of Myxococcota including descriptions for ten novel species: Archangium lansinium sp. nov., Myxococcus landrumus sp. nov., Nannocystis bai.</title>
        <authorList>
            <person name="Ahearne A."/>
            <person name="Stevens C."/>
            <person name="Phillips K."/>
        </authorList>
    </citation>
    <scope>NUCLEOTIDE SEQUENCE [LARGE SCALE GENOMIC DNA]</scope>
    <source>
        <strain evidence="6 7">MIWBW</strain>
    </source>
</reference>
<gene>
    <name evidence="6" type="ORF">OV287_46460</name>
</gene>
<feature type="signal peptide" evidence="3">
    <location>
        <begin position="1"/>
        <end position="23"/>
    </location>
</feature>
<evidence type="ECO:0000256" key="2">
    <source>
        <dbReference type="SAM" id="MobiDB-lite"/>
    </source>
</evidence>
<dbReference type="Pfam" id="PF13290">
    <property type="entry name" value="CHB_HEX_C_1"/>
    <property type="match status" value="14"/>
</dbReference>
<feature type="domain" description="GH29D-like beta-sandwich" evidence="4">
    <location>
        <begin position="993"/>
        <end position="1064"/>
    </location>
</feature>
<feature type="domain" description="GH29D-like beta-sandwich" evidence="4">
    <location>
        <begin position="909"/>
        <end position="977"/>
    </location>
</feature>
<evidence type="ECO:0000313" key="7">
    <source>
        <dbReference type="Proteomes" id="UP001207654"/>
    </source>
</evidence>
<evidence type="ECO:0000259" key="5">
    <source>
        <dbReference type="Pfam" id="PF26342"/>
    </source>
</evidence>
<feature type="domain" description="GH29D-like beta-sandwich" evidence="4">
    <location>
        <begin position="304"/>
        <end position="374"/>
    </location>
</feature>
<feature type="compositionally biased region" description="Pro residues" evidence="2">
    <location>
        <begin position="26"/>
        <end position="37"/>
    </location>
</feature>
<feature type="domain" description="GH29D-like beta-sandwich" evidence="4">
    <location>
        <begin position="218"/>
        <end position="288"/>
    </location>
</feature>